<keyword evidence="3" id="KW-1185">Reference proteome</keyword>
<evidence type="ECO:0000313" key="2">
    <source>
        <dbReference type="EMBL" id="KAF2429437.1"/>
    </source>
</evidence>
<protein>
    <submittedName>
        <fullName evidence="2">Uncharacterized protein</fullName>
    </submittedName>
</protein>
<dbReference type="Proteomes" id="UP000800235">
    <property type="component" value="Unassembled WGS sequence"/>
</dbReference>
<accession>A0A9P4NPS6</accession>
<feature type="region of interest" description="Disordered" evidence="1">
    <location>
        <begin position="150"/>
        <end position="182"/>
    </location>
</feature>
<organism evidence="2 3">
    <name type="scientific">Tothia fuscella</name>
    <dbReference type="NCBI Taxonomy" id="1048955"/>
    <lineage>
        <taxon>Eukaryota</taxon>
        <taxon>Fungi</taxon>
        <taxon>Dikarya</taxon>
        <taxon>Ascomycota</taxon>
        <taxon>Pezizomycotina</taxon>
        <taxon>Dothideomycetes</taxon>
        <taxon>Pleosporomycetidae</taxon>
        <taxon>Venturiales</taxon>
        <taxon>Cylindrosympodiaceae</taxon>
        <taxon>Tothia</taxon>
    </lineage>
</organism>
<feature type="region of interest" description="Disordered" evidence="1">
    <location>
        <begin position="85"/>
        <end position="135"/>
    </location>
</feature>
<gene>
    <name evidence="2" type="ORF">EJ08DRAFT_661753</name>
</gene>
<feature type="compositionally biased region" description="Basic residues" evidence="1">
    <location>
        <begin position="90"/>
        <end position="100"/>
    </location>
</feature>
<feature type="compositionally biased region" description="Basic and acidic residues" evidence="1">
    <location>
        <begin position="123"/>
        <end position="133"/>
    </location>
</feature>
<comment type="caution">
    <text evidence="2">The sequence shown here is derived from an EMBL/GenBank/DDBJ whole genome shotgun (WGS) entry which is preliminary data.</text>
</comment>
<dbReference type="EMBL" id="MU007047">
    <property type="protein sequence ID" value="KAF2429437.1"/>
    <property type="molecule type" value="Genomic_DNA"/>
</dbReference>
<evidence type="ECO:0000313" key="3">
    <source>
        <dbReference type="Proteomes" id="UP000800235"/>
    </source>
</evidence>
<evidence type="ECO:0000256" key="1">
    <source>
        <dbReference type="SAM" id="MobiDB-lite"/>
    </source>
</evidence>
<name>A0A9P4NPS6_9PEZI</name>
<proteinExistence type="predicted"/>
<dbReference type="AlphaFoldDB" id="A0A9P4NPS6"/>
<reference evidence="2" key="1">
    <citation type="journal article" date="2020" name="Stud. Mycol.">
        <title>101 Dothideomycetes genomes: a test case for predicting lifestyles and emergence of pathogens.</title>
        <authorList>
            <person name="Haridas S."/>
            <person name="Albert R."/>
            <person name="Binder M."/>
            <person name="Bloem J."/>
            <person name="Labutti K."/>
            <person name="Salamov A."/>
            <person name="Andreopoulos B."/>
            <person name="Baker S."/>
            <person name="Barry K."/>
            <person name="Bills G."/>
            <person name="Bluhm B."/>
            <person name="Cannon C."/>
            <person name="Castanera R."/>
            <person name="Culley D."/>
            <person name="Daum C."/>
            <person name="Ezra D."/>
            <person name="Gonzalez J."/>
            <person name="Henrissat B."/>
            <person name="Kuo A."/>
            <person name="Liang C."/>
            <person name="Lipzen A."/>
            <person name="Lutzoni F."/>
            <person name="Magnuson J."/>
            <person name="Mondo S."/>
            <person name="Nolan M."/>
            <person name="Ohm R."/>
            <person name="Pangilinan J."/>
            <person name="Park H.-J."/>
            <person name="Ramirez L."/>
            <person name="Alfaro M."/>
            <person name="Sun H."/>
            <person name="Tritt A."/>
            <person name="Yoshinaga Y."/>
            <person name="Zwiers L.-H."/>
            <person name="Turgeon B."/>
            <person name="Goodwin S."/>
            <person name="Spatafora J."/>
            <person name="Crous P."/>
            <person name="Grigoriev I."/>
        </authorList>
    </citation>
    <scope>NUCLEOTIDE SEQUENCE</scope>
    <source>
        <strain evidence="2">CBS 130266</strain>
    </source>
</reference>
<sequence>MWFALLVQEEIRETEARFELAGPRNSSTRLGPRKECSRAPLGSCVCGTCKHARHMIAKVLLAPHGHLLPTGCCFIRQVGMAESQTERGRLKPAVRRKHRQARPDNVADRASPSRGWWTVADSTEQRKQQEAGTKKSRTFISVAKLKRQCSKEVNDPEEQEIKNKPHDDKSKAGLDGERRRASQVDVVVREWEEKRLTLARYFRVLK</sequence>